<evidence type="ECO:0000313" key="1">
    <source>
        <dbReference type="EMBL" id="GMN66608.1"/>
    </source>
</evidence>
<sequence length="123" mass="13256">MMGTPVWYLPWALRCLSQQGYRYAFPASPDARGDPVGSATLGTRWVRRPVGATGLIDGCHVALGPGRNGYNFSREGPSTPSGGHPSTRFRQSYCLLGQMGVPKAVAIRAEKAVRWSEMIGSST</sequence>
<accession>A0AA88E2R5</accession>
<dbReference type="Proteomes" id="UP001187192">
    <property type="component" value="Unassembled WGS sequence"/>
</dbReference>
<keyword evidence="2" id="KW-1185">Reference proteome</keyword>
<evidence type="ECO:0000313" key="2">
    <source>
        <dbReference type="Proteomes" id="UP001187192"/>
    </source>
</evidence>
<reference evidence="1" key="1">
    <citation type="submission" date="2023-07" db="EMBL/GenBank/DDBJ databases">
        <title>draft genome sequence of fig (Ficus carica).</title>
        <authorList>
            <person name="Takahashi T."/>
            <person name="Nishimura K."/>
        </authorList>
    </citation>
    <scope>NUCLEOTIDE SEQUENCE</scope>
</reference>
<protein>
    <submittedName>
        <fullName evidence="1">Uncharacterized protein</fullName>
    </submittedName>
</protein>
<comment type="caution">
    <text evidence="1">The sequence shown here is derived from an EMBL/GenBank/DDBJ whole genome shotgun (WGS) entry which is preliminary data.</text>
</comment>
<proteinExistence type="predicted"/>
<gene>
    <name evidence="1" type="ORF">TIFTF001_035672</name>
</gene>
<name>A0AA88E2R5_FICCA</name>
<organism evidence="1 2">
    <name type="scientific">Ficus carica</name>
    <name type="common">Common fig</name>
    <dbReference type="NCBI Taxonomy" id="3494"/>
    <lineage>
        <taxon>Eukaryota</taxon>
        <taxon>Viridiplantae</taxon>
        <taxon>Streptophyta</taxon>
        <taxon>Embryophyta</taxon>
        <taxon>Tracheophyta</taxon>
        <taxon>Spermatophyta</taxon>
        <taxon>Magnoliopsida</taxon>
        <taxon>eudicotyledons</taxon>
        <taxon>Gunneridae</taxon>
        <taxon>Pentapetalae</taxon>
        <taxon>rosids</taxon>
        <taxon>fabids</taxon>
        <taxon>Rosales</taxon>
        <taxon>Moraceae</taxon>
        <taxon>Ficeae</taxon>
        <taxon>Ficus</taxon>
    </lineage>
</organism>
<dbReference type="EMBL" id="BTGU01000343">
    <property type="protein sequence ID" value="GMN66608.1"/>
    <property type="molecule type" value="Genomic_DNA"/>
</dbReference>
<dbReference type="AlphaFoldDB" id="A0AA88E2R5"/>